<evidence type="ECO:0008006" key="3">
    <source>
        <dbReference type="Google" id="ProtNLM"/>
    </source>
</evidence>
<protein>
    <recommendedName>
        <fullName evidence="3">IBR domain-containing protein</fullName>
    </recommendedName>
</protein>
<dbReference type="SUPFAM" id="SSF57850">
    <property type="entry name" value="RING/U-box"/>
    <property type="match status" value="1"/>
</dbReference>
<dbReference type="EMBL" id="GL349434">
    <property type="protein sequence ID" value="KNC48642.1"/>
    <property type="molecule type" value="Genomic_DNA"/>
</dbReference>
<accession>A0A0L0D8E9</accession>
<reference evidence="1 2" key="1">
    <citation type="submission" date="2010-05" db="EMBL/GenBank/DDBJ databases">
        <title>The Genome Sequence of Thecamonas trahens ATCC 50062.</title>
        <authorList>
            <consortium name="The Broad Institute Genome Sequencing Platform"/>
            <person name="Russ C."/>
            <person name="Cuomo C."/>
            <person name="Shea T."/>
            <person name="Young S.K."/>
            <person name="Zeng Q."/>
            <person name="Koehrsen M."/>
            <person name="Haas B."/>
            <person name="Borodovsky M."/>
            <person name="Guigo R."/>
            <person name="Alvarado L."/>
            <person name="Berlin A."/>
            <person name="Bochicchio J."/>
            <person name="Borenstein D."/>
            <person name="Chapman S."/>
            <person name="Chen Z."/>
            <person name="Freedman E."/>
            <person name="Gellesch M."/>
            <person name="Goldberg J."/>
            <person name="Griggs A."/>
            <person name="Gujja S."/>
            <person name="Heilman E."/>
            <person name="Heiman D."/>
            <person name="Hepburn T."/>
            <person name="Howarth C."/>
            <person name="Jen D."/>
            <person name="Larson L."/>
            <person name="Mehta T."/>
            <person name="Park D."/>
            <person name="Pearson M."/>
            <person name="Roberts A."/>
            <person name="Saif S."/>
            <person name="Shenoy N."/>
            <person name="Sisk P."/>
            <person name="Stolte C."/>
            <person name="Sykes S."/>
            <person name="Thomson T."/>
            <person name="Walk T."/>
            <person name="White J."/>
            <person name="Yandava C."/>
            <person name="Burger G."/>
            <person name="Gray M.W."/>
            <person name="Holland P.W.H."/>
            <person name="King N."/>
            <person name="Lang F.B.F."/>
            <person name="Roger A.J."/>
            <person name="Ruiz-Trillo I."/>
            <person name="Lander E."/>
            <person name="Nusbaum C."/>
        </authorList>
    </citation>
    <scope>NUCLEOTIDE SEQUENCE [LARGE SCALE GENOMIC DNA]</scope>
    <source>
        <strain evidence="1 2">ATCC 50062</strain>
    </source>
</reference>
<keyword evidence="2" id="KW-1185">Reference proteome</keyword>
<sequence length="414" mass="42880">MPGPSETPGRCRERVGMATVTEAEVAACAACDVALPVQPPPPSFCPRHAAFCAACLPIALAAKLPPPSVLAGLAAPPPVTCLAVDQETGALCATVCPPAAAPGFLPPRIAAAYARALARRELASAAGQLVAAPRSEALVECRQARCRAAWIVAVPDAGIGAGAVECRTPCPGCAVDITVVRNESDGPLHQDVPAIAAPSLVAAAHNVASRLWLWLFTRPCPQCGIALSRAAGCRYIACTQCRCEVCFACGQEFHAVKTTWCWQGLDTPWHAWIRSQVQQAVTVVAFHALLAACLTVGAQLAPMVPVPAIALPRLSAVTPFQALPALPALPAWFTLPHIPVVTPAVRTVAGALIRLLVRAAHASAAAARSVAYIITLPSALLIAAFRRMISSTAAVVVSCRPVHALVRAVLPPVI</sequence>
<dbReference type="Proteomes" id="UP000054408">
    <property type="component" value="Unassembled WGS sequence"/>
</dbReference>
<evidence type="ECO:0000313" key="1">
    <source>
        <dbReference type="EMBL" id="KNC48642.1"/>
    </source>
</evidence>
<evidence type="ECO:0000313" key="2">
    <source>
        <dbReference type="Proteomes" id="UP000054408"/>
    </source>
</evidence>
<organism evidence="1 2">
    <name type="scientific">Thecamonas trahens ATCC 50062</name>
    <dbReference type="NCBI Taxonomy" id="461836"/>
    <lineage>
        <taxon>Eukaryota</taxon>
        <taxon>Apusozoa</taxon>
        <taxon>Apusomonadida</taxon>
        <taxon>Apusomonadidae</taxon>
        <taxon>Thecamonas</taxon>
    </lineage>
</organism>
<name>A0A0L0D8E9_THETB</name>
<dbReference type="RefSeq" id="XP_013762698.1">
    <property type="nucleotide sequence ID" value="XM_013907244.1"/>
</dbReference>
<gene>
    <name evidence="1" type="ORF">AMSG_00419</name>
</gene>
<dbReference type="Gene3D" id="1.20.120.1750">
    <property type="match status" value="1"/>
</dbReference>
<dbReference type="AlphaFoldDB" id="A0A0L0D8E9"/>
<dbReference type="OrthoDB" id="419317at2759"/>
<proteinExistence type="predicted"/>
<dbReference type="GeneID" id="25560228"/>